<evidence type="ECO:0000313" key="1">
    <source>
        <dbReference type="EMBL" id="AEW45032.2"/>
    </source>
</evidence>
<dbReference type="KEGG" id="mhe:MHC_00830"/>
<dbReference type="Proteomes" id="UP000009135">
    <property type="component" value="Chromosome"/>
</dbReference>
<evidence type="ECO:0000313" key="2">
    <source>
        <dbReference type="Proteomes" id="UP000009135"/>
    </source>
</evidence>
<keyword evidence="2" id="KW-1185">Reference proteome</keyword>
<dbReference type="HOGENOM" id="CLU_087258_1_0_14"/>
<gene>
    <name evidence="1" type="ordered locus">MHC_00830</name>
</gene>
<protein>
    <submittedName>
        <fullName evidence="1">Uncharacterized protein</fullName>
    </submittedName>
</protein>
<proteinExistence type="predicted"/>
<name>H6N5S2_MYCHN</name>
<reference evidence="1 2" key="1">
    <citation type="journal article" date="2012" name="J. Bacteriol.">
        <title>Complete genome sequence of Mycoplasma haemocanis strain Illinois.</title>
        <authorList>
            <person name="do Nascimento N.C."/>
            <person name="Guimaraes A.M."/>
            <person name="Santos A.P."/>
            <person name="Sanmiguel P.J."/>
            <person name="Messick J.B."/>
        </authorList>
    </citation>
    <scope>NUCLEOTIDE SEQUENCE [LARGE SCALE GENOMIC DNA]</scope>
    <source>
        <strain evidence="1 2">Illinois</strain>
    </source>
</reference>
<organism evidence="1 2">
    <name type="scientific">Mycoplasma haemocanis (strain Illinois)</name>
    <dbReference type="NCBI Taxonomy" id="1111676"/>
    <lineage>
        <taxon>Bacteria</taxon>
        <taxon>Bacillati</taxon>
        <taxon>Mycoplasmatota</taxon>
        <taxon>Mollicutes</taxon>
        <taxon>Mycoplasmataceae</taxon>
        <taxon>Mycoplasma</taxon>
    </lineage>
</organism>
<accession>H6N5S2</accession>
<sequence>MYKTNSIMNPFTKILAGLTGIGGATGAGIGGVYFNSLEKIGNKLKDSVLGTSQEFDESWKSQFTKLGKDNGSLTPSLQKIKEITPDGWKSLKSWCSDIYNHTYKSIFNSKNEKLLEESQKYCIQSIKEKVTEDKLIEKDTSNRESTFKTKYDNLNSHAEKDGILDDTLKQLKAGYSQDTNKSKWNQLEEWCKSNYSKPFKGDTDNVFKLIKKYCVKD</sequence>
<dbReference type="AlphaFoldDB" id="H6N5S2"/>
<dbReference type="STRING" id="1111676.MHC_00830"/>
<dbReference type="EMBL" id="CP003199">
    <property type="protein sequence ID" value="AEW45032.2"/>
    <property type="molecule type" value="Genomic_DNA"/>
</dbReference>